<evidence type="ECO:0000256" key="5">
    <source>
        <dbReference type="ARBA" id="ARBA00023136"/>
    </source>
</evidence>
<dbReference type="InterPro" id="IPR010432">
    <property type="entry name" value="RDD"/>
</dbReference>
<evidence type="ECO:0000256" key="6">
    <source>
        <dbReference type="SAM" id="Phobius"/>
    </source>
</evidence>
<dbReference type="STRING" id="585530.HMPREF0183_1643"/>
<keyword evidence="5 6" id="KW-0472">Membrane</keyword>
<dbReference type="InterPro" id="IPR051791">
    <property type="entry name" value="Pra-immunoreactive"/>
</dbReference>
<name>D4YNY3_9MICO</name>
<reference evidence="8 9" key="1">
    <citation type="submission" date="2010-04" db="EMBL/GenBank/DDBJ databases">
        <authorList>
            <person name="Qin X."/>
            <person name="Bachman B."/>
            <person name="Battles P."/>
            <person name="Bell A."/>
            <person name="Bess C."/>
            <person name="Bickham C."/>
            <person name="Chaboub L."/>
            <person name="Chen D."/>
            <person name="Coyle M."/>
            <person name="Deiros D.R."/>
            <person name="Dinh H."/>
            <person name="Forbes L."/>
            <person name="Fowler G."/>
            <person name="Francisco L."/>
            <person name="Fu Q."/>
            <person name="Gubbala S."/>
            <person name="Hale W."/>
            <person name="Han Y."/>
            <person name="Hemphill L."/>
            <person name="Highlander S.K."/>
            <person name="Hirani K."/>
            <person name="Hogues M."/>
            <person name="Jackson L."/>
            <person name="Jakkamsetti A."/>
            <person name="Javaid M."/>
            <person name="Jiang H."/>
            <person name="Korchina V."/>
            <person name="Kovar C."/>
            <person name="Lara F."/>
            <person name="Lee S."/>
            <person name="Mata R."/>
            <person name="Mathew T."/>
            <person name="Moen C."/>
            <person name="Morales K."/>
            <person name="Munidasa M."/>
            <person name="Nazareth L."/>
            <person name="Ngo R."/>
            <person name="Nguyen L."/>
            <person name="Okwuonu G."/>
            <person name="Ongeri F."/>
            <person name="Patil S."/>
            <person name="Petrosino J."/>
            <person name="Pham C."/>
            <person name="Pham P."/>
            <person name="Pu L.-L."/>
            <person name="Puazo M."/>
            <person name="Raj R."/>
            <person name="Reid J."/>
            <person name="Rouhana J."/>
            <person name="Saada N."/>
            <person name="Shang Y."/>
            <person name="Simmons D."/>
            <person name="Thornton R."/>
            <person name="Warren J."/>
            <person name="Weissenberger G."/>
            <person name="Zhang J."/>
            <person name="Zhang L."/>
            <person name="Zhou C."/>
            <person name="Zhu D."/>
            <person name="Muzny D."/>
            <person name="Worley K."/>
            <person name="Gibbs R."/>
        </authorList>
    </citation>
    <scope>NUCLEOTIDE SEQUENCE [LARGE SCALE GENOMIC DNA]</scope>
    <source>
        <strain evidence="8 9">ATCC 49030</strain>
    </source>
</reference>
<comment type="caution">
    <text evidence="8">The sequence shown here is derived from an EMBL/GenBank/DDBJ whole genome shotgun (WGS) entry which is preliminary data.</text>
</comment>
<sequence>MGAGGRAHRYTGRVNRTAGSQSANDYPGKKYGFPQSGRGSVAPVIRRLGALFIDWGIAFGLSVLFFDNNEWVTWVLYSLEVLIMLPLLGYTIGYRVFGLLLMTTEGQKVNVLRVLLRHLAFCLVIPAIIYDPDRRGLHDYAGKSVVVRS</sequence>
<dbReference type="EMBL" id="ADNU01000046">
    <property type="protein sequence ID" value="EFG47123.1"/>
    <property type="molecule type" value="Genomic_DNA"/>
</dbReference>
<keyword evidence="2" id="KW-1003">Cell membrane</keyword>
<keyword evidence="3 6" id="KW-0812">Transmembrane</keyword>
<protein>
    <submittedName>
        <fullName evidence="8">RDD family protein</fullName>
    </submittedName>
</protein>
<evidence type="ECO:0000256" key="3">
    <source>
        <dbReference type="ARBA" id="ARBA00022692"/>
    </source>
</evidence>
<accession>D4YNY3</accession>
<evidence type="ECO:0000256" key="2">
    <source>
        <dbReference type="ARBA" id="ARBA00022475"/>
    </source>
</evidence>
<dbReference type="PANTHER" id="PTHR36115">
    <property type="entry name" value="PROLINE-RICH ANTIGEN HOMOLOG-RELATED"/>
    <property type="match status" value="1"/>
</dbReference>
<dbReference type="eggNOG" id="COG1714">
    <property type="taxonomic scope" value="Bacteria"/>
</dbReference>
<feature type="domain" description="RDD" evidence="7">
    <location>
        <begin position="82"/>
        <end position="142"/>
    </location>
</feature>
<proteinExistence type="predicted"/>
<dbReference type="AlphaFoldDB" id="D4YNY3"/>
<organism evidence="8 9">
    <name type="scientific">Brevibacterium mcbrellneri ATCC 49030</name>
    <dbReference type="NCBI Taxonomy" id="585530"/>
    <lineage>
        <taxon>Bacteria</taxon>
        <taxon>Bacillati</taxon>
        <taxon>Actinomycetota</taxon>
        <taxon>Actinomycetes</taxon>
        <taxon>Micrococcales</taxon>
        <taxon>Brevibacteriaceae</taxon>
        <taxon>Brevibacterium</taxon>
    </lineage>
</organism>
<dbReference type="GO" id="GO:0005886">
    <property type="term" value="C:plasma membrane"/>
    <property type="evidence" value="ECO:0007669"/>
    <property type="project" value="UniProtKB-SubCell"/>
</dbReference>
<dbReference type="PANTHER" id="PTHR36115:SF6">
    <property type="entry name" value="PROLINE-RICH ANTIGEN HOMOLOG"/>
    <property type="match status" value="1"/>
</dbReference>
<evidence type="ECO:0000313" key="9">
    <source>
        <dbReference type="Proteomes" id="UP000005714"/>
    </source>
</evidence>
<evidence type="ECO:0000259" key="7">
    <source>
        <dbReference type="Pfam" id="PF06271"/>
    </source>
</evidence>
<evidence type="ECO:0000256" key="1">
    <source>
        <dbReference type="ARBA" id="ARBA00004651"/>
    </source>
</evidence>
<comment type="subcellular location">
    <subcellularLocation>
        <location evidence="1">Cell membrane</location>
        <topology evidence="1">Multi-pass membrane protein</topology>
    </subcellularLocation>
</comment>
<dbReference type="OrthoDB" id="5187110at2"/>
<keyword evidence="4 6" id="KW-1133">Transmembrane helix</keyword>
<feature type="transmembrane region" description="Helical" evidence="6">
    <location>
        <begin position="114"/>
        <end position="130"/>
    </location>
</feature>
<feature type="transmembrane region" description="Helical" evidence="6">
    <location>
        <begin position="48"/>
        <end position="66"/>
    </location>
</feature>
<dbReference type="Proteomes" id="UP000005714">
    <property type="component" value="Unassembled WGS sequence"/>
</dbReference>
<gene>
    <name evidence="8" type="ORF">HMPREF0183_1643</name>
</gene>
<evidence type="ECO:0000256" key="4">
    <source>
        <dbReference type="ARBA" id="ARBA00022989"/>
    </source>
</evidence>
<evidence type="ECO:0000313" key="8">
    <source>
        <dbReference type="EMBL" id="EFG47123.1"/>
    </source>
</evidence>
<dbReference type="Pfam" id="PF06271">
    <property type="entry name" value="RDD"/>
    <property type="match status" value="1"/>
</dbReference>
<keyword evidence="9" id="KW-1185">Reference proteome</keyword>
<feature type="transmembrane region" description="Helical" evidence="6">
    <location>
        <begin position="72"/>
        <end position="93"/>
    </location>
</feature>